<gene>
    <name evidence="1" type="ORF">LITE_LOCUS2060</name>
</gene>
<name>A0AAV0H0U6_9ROSI</name>
<feature type="non-terminal residue" evidence="1">
    <location>
        <position position="79"/>
    </location>
</feature>
<dbReference type="Proteomes" id="UP001154282">
    <property type="component" value="Unassembled WGS sequence"/>
</dbReference>
<evidence type="ECO:0000313" key="2">
    <source>
        <dbReference type="Proteomes" id="UP001154282"/>
    </source>
</evidence>
<dbReference type="AlphaFoldDB" id="A0AAV0H0U6"/>
<proteinExistence type="predicted"/>
<protein>
    <submittedName>
        <fullName evidence="1">Uncharacterized protein</fullName>
    </submittedName>
</protein>
<organism evidence="1 2">
    <name type="scientific">Linum tenue</name>
    <dbReference type="NCBI Taxonomy" id="586396"/>
    <lineage>
        <taxon>Eukaryota</taxon>
        <taxon>Viridiplantae</taxon>
        <taxon>Streptophyta</taxon>
        <taxon>Embryophyta</taxon>
        <taxon>Tracheophyta</taxon>
        <taxon>Spermatophyta</taxon>
        <taxon>Magnoliopsida</taxon>
        <taxon>eudicotyledons</taxon>
        <taxon>Gunneridae</taxon>
        <taxon>Pentapetalae</taxon>
        <taxon>rosids</taxon>
        <taxon>fabids</taxon>
        <taxon>Malpighiales</taxon>
        <taxon>Linaceae</taxon>
        <taxon>Linum</taxon>
    </lineage>
</organism>
<keyword evidence="2" id="KW-1185">Reference proteome</keyword>
<reference evidence="1" key="1">
    <citation type="submission" date="2022-08" db="EMBL/GenBank/DDBJ databases">
        <authorList>
            <person name="Gutierrez-Valencia J."/>
        </authorList>
    </citation>
    <scope>NUCLEOTIDE SEQUENCE</scope>
</reference>
<sequence length="79" mass="8927">MWTFHMDNGARFGIATTNHGESINGVYKGIRAMPVSVLVEMTYWKKIEEKSSKHRVVLFNRNEGIFAVQTGIWGGGRRG</sequence>
<comment type="caution">
    <text evidence="1">The sequence shown here is derived from an EMBL/GenBank/DDBJ whole genome shotgun (WGS) entry which is preliminary data.</text>
</comment>
<accession>A0AAV0H0U6</accession>
<evidence type="ECO:0000313" key="1">
    <source>
        <dbReference type="EMBL" id="CAI0378886.1"/>
    </source>
</evidence>
<dbReference type="EMBL" id="CAMGYJ010000002">
    <property type="protein sequence ID" value="CAI0378886.1"/>
    <property type="molecule type" value="Genomic_DNA"/>
</dbReference>